<dbReference type="STRING" id="1077974.GOEFS_035_00720"/>
<name>H0QXI9_9ACTN</name>
<dbReference type="eggNOG" id="COG0122">
    <property type="taxonomic scope" value="Bacteria"/>
</dbReference>
<dbReference type="PANTHER" id="PTHR43003:SF6">
    <property type="entry name" value="DNA GLYCOSYLASE"/>
    <property type="match status" value="1"/>
</dbReference>
<reference evidence="3 4" key="1">
    <citation type="submission" date="2011-12" db="EMBL/GenBank/DDBJ databases">
        <title>Whole genome shotgun sequence of Gordonia effusa NBRC 100432.</title>
        <authorList>
            <person name="Yoshida I."/>
            <person name="Takarada H."/>
            <person name="Hosoyama A."/>
            <person name="Tsuchikane K."/>
            <person name="Katsumata H."/>
            <person name="Yamazaki S."/>
            <person name="Fujita N."/>
        </authorList>
    </citation>
    <scope>NUCLEOTIDE SEQUENCE [LARGE SCALE GENOMIC DNA]</scope>
    <source>
        <strain evidence="3 4">NBRC 100432</strain>
    </source>
</reference>
<dbReference type="GO" id="GO:0032131">
    <property type="term" value="F:alkylated DNA binding"/>
    <property type="evidence" value="ECO:0007669"/>
    <property type="project" value="TreeGrafter"/>
</dbReference>
<keyword evidence="2" id="KW-0234">DNA repair</keyword>
<dbReference type="Gene3D" id="1.10.340.30">
    <property type="entry name" value="Hypothetical protein, domain 2"/>
    <property type="match status" value="1"/>
</dbReference>
<dbReference type="GO" id="GO:0006285">
    <property type="term" value="P:base-excision repair, AP site formation"/>
    <property type="evidence" value="ECO:0007669"/>
    <property type="project" value="TreeGrafter"/>
</dbReference>
<dbReference type="Proteomes" id="UP000035034">
    <property type="component" value="Unassembled WGS sequence"/>
</dbReference>
<dbReference type="SUPFAM" id="SSF48150">
    <property type="entry name" value="DNA-glycosylase"/>
    <property type="match status" value="1"/>
</dbReference>
<gene>
    <name evidence="3" type="ORF">GOEFS_035_00720</name>
</gene>
<dbReference type="PANTHER" id="PTHR43003">
    <property type="entry name" value="DNA-3-METHYLADENINE GLYCOSYLASE"/>
    <property type="match status" value="1"/>
</dbReference>
<keyword evidence="4" id="KW-1185">Reference proteome</keyword>
<organism evidence="3 4">
    <name type="scientific">Gordonia effusa NBRC 100432</name>
    <dbReference type="NCBI Taxonomy" id="1077974"/>
    <lineage>
        <taxon>Bacteria</taxon>
        <taxon>Bacillati</taxon>
        <taxon>Actinomycetota</taxon>
        <taxon>Actinomycetes</taxon>
        <taxon>Mycobacteriales</taxon>
        <taxon>Gordoniaceae</taxon>
        <taxon>Gordonia</taxon>
    </lineage>
</organism>
<accession>H0QXI9</accession>
<dbReference type="GO" id="GO:0005737">
    <property type="term" value="C:cytoplasm"/>
    <property type="evidence" value="ECO:0007669"/>
    <property type="project" value="TreeGrafter"/>
</dbReference>
<dbReference type="InterPro" id="IPR051912">
    <property type="entry name" value="Alkylbase_DNA_Glycosylase/TA"/>
</dbReference>
<evidence type="ECO:0008006" key="5">
    <source>
        <dbReference type="Google" id="ProtNLM"/>
    </source>
</evidence>
<evidence type="ECO:0000313" key="3">
    <source>
        <dbReference type="EMBL" id="GAB17540.1"/>
    </source>
</evidence>
<sequence>MWEALVPAILEQKVVGAEAWRAWRHLVRKYGEPAPGIENLWVPPTREAWLDIPNWEWHRSGAEPVRMRTIRGAASVDVERHVDRLTVLRGVGAWTAAETRTRALGDPDAVSVGDYHIPNVVGNALIGERIDDARMLELLEPFAGQRNRVIRLIELYGPRPERRGHRMSVRDYRRM</sequence>
<dbReference type="GO" id="GO:0006307">
    <property type="term" value="P:DNA alkylation repair"/>
    <property type="evidence" value="ECO:0007669"/>
    <property type="project" value="TreeGrafter"/>
</dbReference>
<evidence type="ECO:0000256" key="1">
    <source>
        <dbReference type="ARBA" id="ARBA00022763"/>
    </source>
</evidence>
<keyword evidence="1" id="KW-0227">DNA damage</keyword>
<dbReference type="GO" id="GO:0008725">
    <property type="term" value="F:DNA-3-methyladenine glycosylase activity"/>
    <property type="evidence" value="ECO:0007669"/>
    <property type="project" value="TreeGrafter"/>
</dbReference>
<comment type="caution">
    <text evidence="3">The sequence shown here is derived from an EMBL/GenBank/DDBJ whole genome shotgun (WGS) entry which is preliminary data.</text>
</comment>
<dbReference type="AlphaFoldDB" id="H0QXI9"/>
<proteinExistence type="predicted"/>
<dbReference type="GO" id="GO:0032993">
    <property type="term" value="C:protein-DNA complex"/>
    <property type="evidence" value="ECO:0007669"/>
    <property type="project" value="TreeGrafter"/>
</dbReference>
<dbReference type="EMBL" id="BAEH01000035">
    <property type="protein sequence ID" value="GAB17540.1"/>
    <property type="molecule type" value="Genomic_DNA"/>
</dbReference>
<protein>
    <recommendedName>
        <fullName evidence="5">3-methyladenine DNA glycosylase</fullName>
    </recommendedName>
</protein>
<evidence type="ECO:0000313" key="4">
    <source>
        <dbReference type="Proteomes" id="UP000035034"/>
    </source>
</evidence>
<dbReference type="GO" id="GO:0043916">
    <property type="term" value="F:DNA-7-methylguanine glycosylase activity"/>
    <property type="evidence" value="ECO:0007669"/>
    <property type="project" value="TreeGrafter"/>
</dbReference>
<dbReference type="InterPro" id="IPR011257">
    <property type="entry name" value="DNA_glycosylase"/>
</dbReference>
<evidence type="ECO:0000256" key="2">
    <source>
        <dbReference type="ARBA" id="ARBA00023204"/>
    </source>
</evidence>